<accession>A0A397A099</accession>
<gene>
    <name evidence="1" type="ORF">DYB36_010378</name>
</gene>
<name>A0A397A099_APHAT</name>
<protein>
    <submittedName>
        <fullName evidence="1">Uncharacterized protein</fullName>
    </submittedName>
</protein>
<dbReference type="VEuPathDB" id="FungiDB:H257_13061"/>
<reference evidence="1 2" key="1">
    <citation type="submission" date="2018-08" db="EMBL/GenBank/DDBJ databases">
        <title>Aphanomyces genome sequencing and annotation.</title>
        <authorList>
            <person name="Minardi D."/>
            <person name="Oidtmann B."/>
            <person name="Van Der Giezen M."/>
            <person name="Studholme D.J."/>
        </authorList>
    </citation>
    <scope>NUCLEOTIDE SEQUENCE [LARGE SCALE GENOMIC DNA]</scope>
    <source>
        <strain evidence="1 2">Kv</strain>
    </source>
</reference>
<evidence type="ECO:0000313" key="1">
    <source>
        <dbReference type="EMBL" id="RHX99236.1"/>
    </source>
</evidence>
<sequence length="144" mass="16390">MVDGCGVVVWYTYFKVHMTKDHPEIPQHRNIRKQYGRQVDANDKVLEDEGVPDLHPDDVPLLKSVLKYRLEGETTVRLLLALCRKSGSDPKVLLQPMINQHEADVDYAFSPPTTPVSLPSQLQLLLLFPLRKAQTRKNFDGLAD</sequence>
<proteinExistence type="predicted"/>
<comment type="caution">
    <text evidence="1">The sequence shown here is derived from an EMBL/GenBank/DDBJ whole genome shotgun (WGS) entry which is preliminary data.</text>
</comment>
<organism evidence="1 2">
    <name type="scientific">Aphanomyces astaci</name>
    <name type="common">Crayfish plague agent</name>
    <dbReference type="NCBI Taxonomy" id="112090"/>
    <lineage>
        <taxon>Eukaryota</taxon>
        <taxon>Sar</taxon>
        <taxon>Stramenopiles</taxon>
        <taxon>Oomycota</taxon>
        <taxon>Saprolegniomycetes</taxon>
        <taxon>Saprolegniales</taxon>
        <taxon>Verrucalvaceae</taxon>
        <taxon>Aphanomyces</taxon>
    </lineage>
</organism>
<dbReference type="Proteomes" id="UP000265427">
    <property type="component" value="Unassembled WGS sequence"/>
</dbReference>
<dbReference type="EMBL" id="QUSZ01009332">
    <property type="protein sequence ID" value="RHX99236.1"/>
    <property type="molecule type" value="Genomic_DNA"/>
</dbReference>
<evidence type="ECO:0000313" key="2">
    <source>
        <dbReference type="Proteomes" id="UP000265427"/>
    </source>
</evidence>
<dbReference type="AlphaFoldDB" id="A0A397A099"/>